<accession>A0A2V0QAZ2</accession>
<sequence>MYQWPHTKTAHPKMSRLVVSAAGSILAAGHFQQVVAELSLYRTLNGVDWRAEHDSVEFLDHLAWAERTQITALAAGRAAGVGFGDFSEISAAFDLSLEFVAFIFARNKDVAGSCFRHGKQSPVKKRNSVPDSVRYFPTKFLRFAYL</sequence>
<protein>
    <submittedName>
        <fullName evidence="1">Succinate dehydrogenase/fumarate reductase</fullName>
    </submittedName>
</protein>
<name>A0A2V0QAZ2_PSESF</name>
<reference evidence="1 2" key="1">
    <citation type="submission" date="2018-04" db="EMBL/GenBank/DDBJ databases">
        <title>Draft genome sequence of Pseudomonas syringae pv. actinidiae biovar 1 strains isolated from kiwifruit in Kagawa prefecture.</title>
        <authorList>
            <person name="Tabuchi M."/>
            <person name="Saito M."/>
            <person name="Fujiwara S."/>
            <person name="Sasa N."/>
            <person name="Akimitsu K."/>
            <person name="Gomi K."/>
            <person name="Konishi-Sugita S."/>
            <person name="Hamano K."/>
            <person name="Kataoka I."/>
        </authorList>
    </citation>
    <scope>NUCLEOTIDE SEQUENCE [LARGE SCALE GENOMIC DNA]</scope>
    <source>
        <strain evidence="1 2">MAFF212206</strain>
    </source>
</reference>
<comment type="caution">
    <text evidence="1">The sequence shown here is derived from an EMBL/GenBank/DDBJ whole genome shotgun (WGS) entry which is preliminary data.</text>
</comment>
<evidence type="ECO:0000313" key="2">
    <source>
        <dbReference type="Proteomes" id="UP000247480"/>
    </source>
</evidence>
<dbReference type="AlphaFoldDB" id="A0A2V0QAZ2"/>
<dbReference type="Proteomes" id="UP000247480">
    <property type="component" value="Unassembled WGS sequence"/>
</dbReference>
<gene>
    <name evidence="1" type="ORF">KPSA1_03420</name>
</gene>
<dbReference type="EMBL" id="BGJZ01000145">
    <property type="protein sequence ID" value="GBH10014.1"/>
    <property type="molecule type" value="Genomic_DNA"/>
</dbReference>
<organism evidence="1 2">
    <name type="scientific">Pseudomonas syringae pv. actinidiae</name>
    <dbReference type="NCBI Taxonomy" id="103796"/>
    <lineage>
        <taxon>Bacteria</taxon>
        <taxon>Pseudomonadati</taxon>
        <taxon>Pseudomonadota</taxon>
        <taxon>Gammaproteobacteria</taxon>
        <taxon>Pseudomonadales</taxon>
        <taxon>Pseudomonadaceae</taxon>
        <taxon>Pseudomonas</taxon>
        <taxon>Pseudomonas syringae</taxon>
    </lineage>
</organism>
<proteinExistence type="predicted"/>
<evidence type="ECO:0000313" key="1">
    <source>
        <dbReference type="EMBL" id="GBH10014.1"/>
    </source>
</evidence>